<name>A0A4V3UY38_9FLAO</name>
<accession>A0A4V3UY38</accession>
<keyword evidence="1" id="KW-1133">Transmembrane helix</keyword>
<dbReference type="EMBL" id="SSMC01000002">
    <property type="protein sequence ID" value="THD67626.1"/>
    <property type="molecule type" value="Genomic_DNA"/>
</dbReference>
<keyword evidence="1" id="KW-0472">Membrane</keyword>
<keyword evidence="3" id="KW-1185">Reference proteome</keyword>
<reference evidence="2 3" key="1">
    <citation type="submission" date="2019-04" db="EMBL/GenBank/DDBJ databases">
        <title>Draft genome sequence of Robertkochia marina CC-AMO-30D.</title>
        <authorList>
            <person name="Hameed A."/>
            <person name="Lin S.-Y."/>
            <person name="Shahina M."/>
            <person name="Lai W.-A."/>
            <person name="Young C.-C."/>
        </authorList>
    </citation>
    <scope>NUCLEOTIDE SEQUENCE [LARGE SCALE GENOMIC DNA]</scope>
    <source>
        <strain evidence="2 3">CC-AMO-30D</strain>
    </source>
</reference>
<sequence length="207" mass="23846">MKSTLFKIYDTLALHRLVTLTALVISGLISGLSLWFHFKTQQELRHKSYVIDPAGGVLPIRWSSTSEQLEVEVRAHIQTFIELFYGLEPASMQKNLSKALWLADRSVDELYQQKKSDGVYNRILQYALIHQVKSVSIELSEEQRNPTFITEVIFQVARGTSVDHYRLVATGELRNVERDFPNNPHGLLITNYYEQSLKKIPNEIVQE</sequence>
<evidence type="ECO:0000313" key="3">
    <source>
        <dbReference type="Proteomes" id="UP000305939"/>
    </source>
</evidence>
<proteinExistence type="predicted"/>
<dbReference type="OrthoDB" id="1039148at2"/>
<comment type="caution">
    <text evidence="2">The sequence shown here is derived from an EMBL/GenBank/DDBJ whole genome shotgun (WGS) entry which is preliminary data.</text>
</comment>
<protein>
    <submittedName>
        <fullName evidence="2">Conjugal transfer protein TraK</fullName>
    </submittedName>
</protein>
<dbReference type="RefSeq" id="WP_136335831.1">
    <property type="nucleotide sequence ID" value="NZ_QXMP01000008.1"/>
</dbReference>
<gene>
    <name evidence="2" type="ORF">E7Z59_08175</name>
</gene>
<organism evidence="2 3">
    <name type="scientific">Robertkochia marina</name>
    <dbReference type="NCBI Taxonomy" id="1227945"/>
    <lineage>
        <taxon>Bacteria</taxon>
        <taxon>Pseudomonadati</taxon>
        <taxon>Bacteroidota</taxon>
        <taxon>Flavobacteriia</taxon>
        <taxon>Flavobacteriales</taxon>
        <taxon>Flavobacteriaceae</taxon>
        <taxon>Robertkochia</taxon>
    </lineage>
</organism>
<evidence type="ECO:0000256" key="1">
    <source>
        <dbReference type="SAM" id="Phobius"/>
    </source>
</evidence>
<keyword evidence="1" id="KW-0812">Transmembrane</keyword>
<dbReference type="Proteomes" id="UP000305939">
    <property type="component" value="Unassembled WGS sequence"/>
</dbReference>
<evidence type="ECO:0000313" key="2">
    <source>
        <dbReference type="EMBL" id="THD67626.1"/>
    </source>
</evidence>
<feature type="transmembrane region" description="Helical" evidence="1">
    <location>
        <begin position="20"/>
        <end position="38"/>
    </location>
</feature>
<dbReference type="AlphaFoldDB" id="A0A4V3UY38"/>